<dbReference type="Proteomes" id="UP000823749">
    <property type="component" value="Chromosome 13"/>
</dbReference>
<evidence type="ECO:0000256" key="1">
    <source>
        <dbReference type="ARBA" id="ARBA00011982"/>
    </source>
</evidence>
<accession>A0AAV6HKI1</accession>
<dbReference type="InterPro" id="IPR042197">
    <property type="entry name" value="Apaf_helical"/>
</dbReference>
<dbReference type="InterPro" id="IPR002182">
    <property type="entry name" value="NB-ARC"/>
</dbReference>
<evidence type="ECO:0000313" key="12">
    <source>
        <dbReference type="Proteomes" id="UP000823749"/>
    </source>
</evidence>
<dbReference type="Pfam" id="PF00560">
    <property type="entry name" value="LRR_1"/>
    <property type="match status" value="1"/>
</dbReference>
<evidence type="ECO:0000313" key="11">
    <source>
        <dbReference type="EMBL" id="KAG5514368.1"/>
    </source>
</evidence>
<feature type="domain" description="C-JID" evidence="8">
    <location>
        <begin position="841"/>
        <end position="1007"/>
    </location>
</feature>
<keyword evidence="5" id="KW-0520">NAD</keyword>
<dbReference type="PANTHER" id="PTHR11017">
    <property type="entry name" value="LEUCINE-RICH REPEAT-CONTAINING PROTEIN"/>
    <property type="match status" value="1"/>
</dbReference>
<evidence type="ECO:0000256" key="2">
    <source>
        <dbReference type="ARBA" id="ARBA00022614"/>
    </source>
</evidence>
<evidence type="ECO:0000259" key="8">
    <source>
        <dbReference type="Pfam" id="PF20160"/>
    </source>
</evidence>
<dbReference type="EMBL" id="JACTNZ010000013">
    <property type="protein sequence ID" value="KAG5514368.1"/>
    <property type="molecule type" value="Genomic_DNA"/>
</dbReference>
<comment type="caution">
    <text evidence="11">The sequence shown here is derived from an EMBL/GenBank/DDBJ whole genome shotgun (WGS) entry which is preliminary data.</text>
</comment>
<dbReference type="SUPFAM" id="SSF52047">
    <property type="entry name" value="RNI-like"/>
    <property type="match status" value="1"/>
</dbReference>
<dbReference type="InterPro" id="IPR001611">
    <property type="entry name" value="Leu-rich_rpt"/>
</dbReference>
<sequence length="1012" mass="114849">MLKDYNQPNFVFAILCYAQFRRDEAKLIQKIVEEVRNRLDIAHINVAGHQVGLESRLQKLNVLLNMESSNVCIVGIWGIGGIGKTTIATKEYNLSQHMFEGSSFLANVGETSKQPNGLVALQEQLLSDICSNRTHNVRNSYQGIEVLKRRAFCRKVLLVLDDVDNVQQLKALAIDRDSFGSGSRIIITTRDISLLNLLKVDEIYAPKPLNRSESQELLSWHAFKEDLPKDNYLDLSDQVVAYAGGLPLALEVLGSLLYGKSIPEWKSAIAKLKKIPHVDIQAKLKISFDSLSDEVKELFLDMACFFTGTYGDSTIKILEGCNFFAAIGIRVLADRCLIKYGPCNELLMHDLLRDMGREIVRQESVKEPGRRSRLWYKEDALEVLRDGTGTEAVEGLFLNFHEPNEVQVNSKAFENMKRLWLLHLNYVHLREDLGQTEILYLSNCYHLIETPDFSGLHNLEELLLNDCIRLVEVDESIRFLNKLVVLDMKNCKKLRKVPSSILMLKSLVRLDISGCSMLGKFSGLKGSPSKSQFSFLLPWIFKTKKVDSLSLSLPPVLGFSCLKDLRMENCNLSSLPNEVGNLISLETLDLGKNKLCTLPDSICNLTRLKKLYLSDCDVSHLPNEIGRLVTLKTLILEGNSLLTLPDSICNLTRLEELNLSKCDVSHLPGKIGQLISLERLDLRQNNLLTLPDSFCNLASLRYLDLEDCNLSHLPDRIGMLSSLVVLFLERNNVCSLPNSFSDLASLVKVFLSNCGSLQSLPELPVRLREMEASHCTLLESIPTEFNWQAGLYMSLEGCDMLAKNNFANNVLERIGQSLSENKKYREWPNASVYERIITISLPGDEVPNWFEYQCTGSKLSLVVPPLVTRTILGYSLCIVYRTHENRGSLDYPMMIIRNKNRGSLEYPMTIIRNKNRVSLDYPMTIFCNKPTEFILRTFITHQYQDQMILLYFPSDGERIHGGDELEIEIKQGRWFPGEYELEIEINQATLMTVKKCGINLIYEDNTEMPIKK</sequence>
<keyword evidence="3" id="KW-0677">Repeat</keyword>
<dbReference type="InterPro" id="IPR027417">
    <property type="entry name" value="P-loop_NTPase"/>
</dbReference>
<name>A0AAV6HKI1_9ERIC</name>
<dbReference type="InterPro" id="IPR058192">
    <property type="entry name" value="WHD_ROQ1-like"/>
</dbReference>
<dbReference type="Gene3D" id="3.40.50.300">
    <property type="entry name" value="P-loop containing nucleotide triphosphate hydrolases"/>
    <property type="match status" value="1"/>
</dbReference>
<dbReference type="InterPro" id="IPR036390">
    <property type="entry name" value="WH_DNA-bd_sf"/>
</dbReference>
<dbReference type="PANTHER" id="PTHR11017:SF271">
    <property type="entry name" value="DISEASE RESISTANCE PROTEIN (TIR-NBS-LRR CLASS) FAMILY"/>
    <property type="match status" value="1"/>
</dbReference>
<dbReference type="SUPFAM" id="SSF46785">
    <property type="entry name" value="Winged helix' DNA-binding domain"/>
    <property type="match status" value="1"/>
</dbReference>
<evidence type="ECO:0000256" key="4">
    <source>
        <dbReference type="ARBA" id="ARBA00022821"/>
    </source>
</evidence>
<evidence type="ECO:0000259" key="9">
    <source>
        <dbReference type="Pfam" id="PF23282"/>
    </source>
</evidence>
<feature type="domain" description="Disease resistance R13L4/SHOC-2-like LRR" evidence="10">
    <location>
        <begin position="602"/>
        <end position="683"/>
    </location>
</feature>
<keyword evidence="2" id="KW-0433">Leucine-rich repeat</keyword>
<dbReference type="Pfam" id="PF23598">
    <property type="entry name" value="LRR_14"/>
    <property type="match status" value="1"/>
</dbReference>
<dbReference type="EC" id="3.2.2.6" evidence="1"/>
<evidence type="ECO:0000256" key="5">
    <source>
        <dbReference type="ARBA" id="ARBA00023027"/>
    </source>
</evidence>
<evidence type="ECO:0000259" key="10">
    <source>
        <dbReference type="Pfam" id="PF23598"/>
    </source>
</evidence>
<dbReference type="PRINTS" id="PR00364">
    <property type="entry name" value="DISEASERSIST"/>
</dbReference>
<protein>
    <recommendedName>
        <fullName evidence="1">ADP-ribosyl cyclase/cyclic ADP-ribose hydrolase</fullName>
        <ecNumber evidence="1">3.2.2.6</ecNumber>
    </recommendedName>
</protein>
<gene>
    <name evidence="11" type="ORF">RHGRI_035694</name>
</gene>
<feature type="domain" description="NB-ARC" evidence="7">
    <location>
        <begin position="62"/>
        <end position="226"/>
    </location>
</feature>
<dbReference type="AlphaFoldDB" id="A0AAV6HKI1"/>
<feature type="domain" description="Disease resistance protein Roq1-like winged-helix" evidence="9">
    <location>
        <begin position="296"/>
        <end position="364"/>
    </location>
</feature>
<keyword evidence="12" id="KW-1185">Reference proteome</keyword>
<proteinExistence type="predicted"/>
<dbReference type="Pfam" id="PF00931">
    <property type="entry name" value="NB-ARC"/>
    <property type="match status" value="1"/>
</dbReference>
<dbReference type="Pfam" id="PF20160">
    <property type="entry name" value="C-JID"/>
    <property type="match status" value="1"/>
</dbReference>
<reference evidence="11 12" key="1">
    <citation type="submission" date="2020-08" db="EMBL/GenBank/DDBJ databases">
        <title>Plant Genome Project.</title>
        <authorList>
            <person name="Zhang R.-G."/>
        </authorList>
    </citation>
    <scope>NUCLEOTIDE SEQUENCE [LARGE SCALE GENOMIC DNA]</scope>
    <source>
        <strain evidence="11">WSP0</strain>
        <tissue evidence="11">Leaf</tissue>
    </source>
</reference>
<dbReference type="GO" id="GO:0006952">
    <property type="term" value="P:defense response"/>
    <property type="evidence" value="ECO:0007669"/>
    <property type="project" value="UniProtKB-KW"/>
</dbReference>
<dbReference type="SUPFAM" id="SSF52540">
    <property type="entry name" value="P-loop containing nucleoside triphosphate hydrolases"/>
    <property type="match status" value="1"/>
</dbReference>
<dbReference type="SMART" id="SM00369">
    <property type="entry name" value="LRR_TYP"/>
    <property type="match status" value="7"/>
</dbReference>
<dbReference type="InterPro" id="IPR003591">
    <property type="entry name" value="Leu-rich_rpt_typical-subtyp"/>
</dbReference>
<dbReference type="PROSITE" id="PS51450">
    <property type="entry name" value="LRR"/>
    <property type="match status" value="1"/>
</dbReference>
<dbReference type="InterPro" id="IPR045344">
    <property type="entry name" value="C-JID"/>
</dbReference>
<keyword evidence="4" id="KW-0611">Plant defense</keyword>
<dbReference type="GO" id="GO:0061809">
    <property type="term" value="F:NAD+ nucleosidase activity, cyclic ADP-ribose generating"/>
    <property type="evidence" value="ECO:0007669"/>
    <property type="project" value="UniProtKB-EC"/>
</dbReference>
<dbReference type="Pfam" id="PF23282">
    <property type="entry name" value="WHD_ROQ1"/>
    <property type="match status" value="1"/>
</dbReference>
<dbReference type="InterPro" id="IPR044974">
    <property type="entry name" value="Disease_R_plants"/>
</dbReference>
<dbReference type="Gene3D" id="3.80.10.10">
    <property type="entry name" value="Ribonuclease Inhibitor"/>
    <property type="match status" value="3"/>
</dbReference>
<dbReference type="Gene3D" id="1.10.8.430">
    <property type="entry name" value="Helical domain of apoptotic protease-activating factors"/>
    <property type="match status" value="1"/>
</dbReference>
<comment type="catalytic activity">
    <reaction evidence="6">
        <text>NAD(+) + H2O = ADP-D-ribose + nicotinamide + H(+)</text>
        <dbReference type="Rhea" id="RHEA:16301"/>
        <dbReference type="ChEBI" id="CHEBI:15377"/>
        <dbReference type="ChEBI" id="CHEBI:15378"/>
        <dbReference type="ChEBI" id="CHEBI:17154"/>
        <dbReference type="ChEBI" id="CHEBI:57540"/>
        <dbReference type="ChEBI" id="CHEBI:57967"/>
        <dbReference type="EC" id="3.2.2.6"/>
    </reaction>
    <physiologicalReaction direction="left-to-right" evidence="6">
        <dbReference type="Rhea" id="RHEA:16302"/>
    </physiologicalReaction>
</comment>
<dbReference type="InterPro" id="IPR055414">
    <property type="entry name" value="LRR_R13L4/SHOC2-like"/>
</dbReference>
<evidence type="ECO:0000256" key="3">
    <source>
        <dbReference type="ARBA" id="ARBA00022737"/>
    </source>
</evidence>
<evidence type="ECO:0000259" key="7">
    <source>
        <dbReference type="Pfam" id="PF00931"/>
    </source>
</evidence>
<dbReference type="GO" id="GO:0051707">
    <property type="term" value="P:response to other organism"/>
    <property type="evidence" value="ECO:0007669"/>
    <property type="project" value="UniProtKB-ARBA"/>
</dbReference>
<dbReference type="GO" id="GO:0043531">
    <property type="term" value="F:ADP binding"/>
    <property type="evidence" value="ECO:0007669"/>
    <property type="project" value="InterPro"/>
</dbReference>
<dbReference type="InterPro" id="IPR032675">
    <property type="entry name" value="LRR_dom_sf"/>
</dbReference>
<organism evidence="11 12">
    <name type="scientific">Rhododendron griersonianum</name>
    <dbReference type="NCBI Taxonomy" id="479676"/>
    <lineage>
        <taxon>Eukaryota</taxon>
        <taxon>Viridiplantae</taxon>
        <taxon>Streptophyta</taxon>
        <taxon>Embryophyta</taxon>
        <taxon>Tracheophyta</taxon>
        <taxon>Spermatophyta</taxon>
        <taxon>Magnoliopsida</taxon>
        <taxon>eudicotyledons</taxon>
        <taxon>Gunneridae</taxon>
        <taxon>Pentapetalae</taxon>
        <taxon>asterids</taxon>
        <taxon>Ericales</taxon>
        <taxon>Ericaceae</taxon>
        <taxon>Ericoideae</taxon>
        <taxon>Rhodoreae</taxon>
        <taxon>Rhododendron</taxon>
    </lineage>
</organism>
<evidence type="ECO:0000256" key="6">
    <source>
        <dbReference type="ARBA" id="ARBA00047304"/>
    </source>
</evidence>